<evidence type="ECO:0000313" key="3">
    <source>
        <dbReference type="Proteomes" id="UP000596145"/>
    </source>
</evidence>
<dbReference type="RefSeq" id="WP_084036474.1">
    <property type="nucleotide sequence ID" value="NZ_CP066007.1"/>
</dbReference>
<dbReference type="Proteomes" id="UP000596145">
    <property type="component" value="Chromosome"/>
</dbReference>
<reference evidence="1 3" key="1">
    <citation type="submission" date="2020-12" db="EMBL/GenBank/DDBJ databases">
        <title>FDA dAtabase for Regulatory Grade micrObial Sequences (FDA-ARGOS): Supporting development and validation of Infectious Disease Dx tests.</title>
        <authorList>
            <person name="Sproer C."/>
            <person name="Gronow S."/>
            <person name="Severitt S."/>
            <person name="Schroder I."/>
            <person name="Tallon L."/>
            <person name="Sadzewicz L."/>
            <person name="Zhao X."/>
            <person name="Boylan J."/>
            <person name="Ott S."/>
            <person name="Bowen H."/>
            <person name="Vavikolanu K."/>
            <person name="Mehta A."/>
            <person name="Aluvathingal J."/>
            <person name="Nadendla S."/>
            <person name="Lowell S."/>
            <person name="Myers T."/>
            <person name="Yan Y."/>
            <person name="Sichtig H."/>
        </authorList>
    </citation>
    <scope>NUCLEOTIDE SEQUENCE [LARGE SCALE GENOMIC DNA]</scope>
    <source>
        <strain evidence="1 3">FDAARGOS_1053</strain>
    </source>
</reference>
<dbReference type="EMBL" id="CP066007">
    <property type="protein sequence ID" value="QQB47583.1"/>
    <property type="molecule type" value="Genomic_DNA"/>
</dbReference>
<protein>
    <submittedName>
        <fullName evidence="1">Uncharacterized protein</fullName>
    </submittedName>
</protein>
<evidence type="ECO:0000313" key="2">
    <source>
        <dbReference type="EMBL" id="QQB47583.1"/>
    </source>
</evidence>
<name>A0A7T4BN60_9CORY</name>
<gene>
    <name evidence="2" type="ORF">I6I10_06865</name>
    <name evidence="1" type="ORF">I6I10_07240</name>
</gene>
<sequence length="143" mass="16228">MTKHYKTHPLESTLREHRHNLGHEYTLEVVPVPKCNEYWVSAETHSLQAEMSIDLGRIDLYGVTQTIQDLTSLLSGKDPAFWKPIGFQGDGESVVSYDPFEAQFFHLKTPWGDGEATIDTNATGIEAFVEFLKLLKSEMEDNL</sequence>
<evidence type="ECO:0000313" key="1">
    <source>
        <dbReference type="EMBL" id="QQB45332.1"/>
    </source>
</evidence>
<proteinExistence type="predicted"/>
<accession>A0A7T4BN60</accession>
<organism evidence="1 3">
    <name type="scientific">Corynebacterium glucuronolyticum</name>
    <dbReference type="NCBI Taxonomy" id="39791"/>
    <lineage>
        <taxon>Bacteria</taxon>
        <taxon>Bacillati</taxon>
        <taxon>Actinomycetota</taxon>
        <taxon>Actinomycetes</taxon>
        <taxon>Mycobacteriales</taxon>
        <taxon>Corynebacteriaceae</taxon>
        <taxon>Corynebacterium</taxon>
    </lineage>
</organism>
<dbReference type="GeneID" id="92760538"/>
<dbReference type="EMBL" id="CP066007">
    <property type="protein sequence ID" value="QQB45332.1"/>
    <property type="molecule type" value="Genomic_DNA"/>
</dbReference>
<dbReference type="AlphaFoldDB" id="A0A7T4BN60"/>